<dbReference type="EMBL" id="CAJOBQ010003162">
    <property type="protein sequence ID" value="CAF4596383.1"/>
    <property type="molecule type" value="Genomic_DNA"/>
</dbReference>
<dbReference type="GO" id="GO:0005634">
    <property type="term" value="C:nucleus"/>
    <property type="evidence" value="ECO:0007669"/>
    <property type="project" value="TreeGrafter"/>
</dbReference>
<dbReference type="Pfam" id="PF05699">
    <property type="entry name" value="Dimer_Tnp_hAT"/>
    <property type="match status" value="1"/>
</dbReference>
<sequence>MASDDNSASPQTQFNSERIKLLLKSEPNKYKVVKNESSSLKQWWQAFGYPTLTNKMGESTRIKGYVSCFKCFSTFIYHNRSGTIRLKQHAIKCSDITSSLSSITIINDDSSFAQSTLAQHGFKKSFILPEKDIENIKKLSAQWVCHDLRPFSILEDKGLHALAQDLIRIGICYFEFELSNNEGIFELGHKYGVVDVNEVLRSRHTISRTVYDLGDSYRQYIKQILIEPLKARAVTICPDFWSDCYKNISYLGLSITFVDVNYKMFSIDLFCRPFVGVKKHDLLLKALEKHLLEFGIDDITHVNIVSDRGSNFVAAFRHFQPLFCYGHRLNNILQKSFFANTKLKRDQGTTLPISNILNPINDEFSSEESSEDEEENMLPAIPVIRKKAANKNQQLVFKMSIDDVPIEAKNVLATLTQCKRTVKYIKKSGLNQEIENAGDGTVHQSVVTRWLSLIDTLESILKSFKIIKKVLASKQQQYLMNNITEKVIKQIILLLRPFKHVIKLIRTGYTPSLYMVLLTVKTLRDATSSYEALLNYNDNSSDDHQSGDEHKESDEDLIDELEGISFFWKRIRCLLDEMFTLDIRHYAATLLHPKYRSLKFCSKELDKSKLESNPLSFWKEYKDKFPILSRYARSIHSIPATSTSVERQFSGAGWAINEIRTSLNPAQLDNILLIR</sequence>
<name>A0A820UZJ0_9BILA</name>
<dbReference type="InterPro" id="IPR052717">
    <property type="entry name" value="Vacuolar_transposase_reg"/>
</dbReference>
<reference evidence="4" key="1">
    <citation type="submission" date="2021-02" db="EMBL/GenBank/DDBJ databases">
        <authorList>
            <person name="Nowell W R."/>
        </authorList>
    </citation>
    <scope>NUCLEOTIDE SEQUENCE</scope>
</reference>
<dbReference type="Proteomes" id="UP000663851">
    <property type="component" value="Unassembled WGS sequence"/>
</dbReference>
<evidence type="ECO:0000313" key="3">
    <source>
        <dbReference type="EMBL" id="CAF4463985.1"/>
    </source>
</evidence>
<dbReference type="SUPFAM" id="SSF140996">
    <property type="entry name" value="Hermes dimerisation domain"/>
    <property type="match status" value="1"/>
</dbReference>
<dbReference type="GO" id="GO:0046983">
    <property type="term" value="F:protein dimerization activity"/>
    <property type="evidence" value="ECO:0007669"/>
    <property type="project" value="InterPro"/>
</dbReference>
<dbReference type="EMBL" id="CAJNYT010000590">
    <property type="protein sequence ID" value="CAF3357672.1"/>
    <property type="molecule type" value="Genomic_DNA"/>
</dbReference>
<comment type="caution">
    <text evidence="4">The sequence shown here is derived from an EMBL/GenBank/DDBJ whole genome shotgun (WGS) entry which is preliminary data.</text>
</comment>
<gene>
    <name evidence="2" type="ORF">GRG538_LOCUS6128</name>
    <name evidence="4" type="ORF">HFQ381_LOCUS27167</name>
    <name evidence="6" type="ORF">QYT958_LOCUS20845</name>
    <name evidence="5" type="ORF">TSG867_LOCUS27539</name>
    <name evidence="3" type="ORF">UJA718_LOCUS23718</name>
</gene>
<dbReference type="Proteomes" id="UP000663872">
    <property type="component" value="Unassembled WGS sequence"/>
</dbReference>
<keyword evidence="8" id="KW-1185">Reference proteome</keyword>
<dbReference type="PANTHER" id="PTHR46169:SF29">
    <property type="entry name" value="DNA REPLICATION-RELATED ELEMENT FACTOR, ISOFORM A"/>
    <property type="match status" value="1"/>
</dbReference>
<dbReference type="Proteomes" id="UP000663848">
    <property type="component" value="Unassembled WGS sequence"/>
</dbReference>
<proteinExistence type="predicted"/>
<dbReference type="AlphaFoldDB" id="A0A820UZJ0"/>
<evidence type="ECO:0000259" key="1">
    <source>
        <dbReference type="Pfam" id="PF05699"/>
    </source>
</evidence>
<dbReference type="Proteomes" id="UP000663862">
    <property type="component" value="Unassembled WGS sequence"/>
</dbReference>
<dbReference type="EMBL" id="CAJOBR010003694">
    <property type="protein sequence ID" value="CAF4748765.1"/>
    <property type="molecule type" value="Genomic_DNA"/>
</dbReference>
<dbReference type="SUPFAM" id="SSF53098">
    <property type="entry name" value="Ribonuclease H-like"/>
    <property type="match status" value="1"/>
</dbReference>
<dbReference type="EMBL" id="CAJOBO010003444">
    <property type="protein sequence ID" value="CAF4492912.1"/>
    <property type="molecule type" value="Genomic_DNA"/>
</dbReference>
<evidence type="ECO:0000313" key="7">
    <source>
        <dbReference type="Proteomes" id="UP000663851"/>
    </source>
</evidence>
<dbReference type="Proteomes" id="UP000663873">
    <property type="component" value="Unassembled WGS sequence"/>
</dbReference>
<dbReference type="PANTHER" id="PTHR46169">
    <property type="entry name" value="DNA REPLICATION-RELATED ELEMENT FACTOR, ISOFORM A"/>
    <property type="match status" value="1"/>
</dbReference>
<organism evidence="4 7">
    <name type="scientific">Rotaria socialis</name>
    <dbReference type="NCBI Taxonomy" id="392032"/>
    <lineage>
        <taxon>Eukaryota</taxon>
        <taxon>Metazoa</taxon>
        <taxon>Spiralia</taxon>
        <taxon>Gnathifera</taxon>
        <taxon>Rotifera</taxon>
        <taxon>Eurotatoria</taxon>
        <taxon>Bdelloidea</taxon>
        <taxon>Philodinida</taxon>
        <taxon>Philodinidae</taxon>
        <taxon>Rotaria</taxon>
    </lineage>
</organism>
<accession>A0A820UZJ0</accession>
<dbReference type="EMBL" id="CAJOBP010005235">
    <property type="protein sequence ID" value="CAF4463985.1"/>
    <property type="molecule type" value="Genomic_DNA"/>
</dbReference>
<evidence type="ECO:0000313" key="8">
    <source>
        <dbReference type="Proteomes" id="UP000663873"/>
    </source>
</evidence>
<evidence type="ECO:0000313" key="2">
    <source>
        <dbReference type="EMBL" id="CAF3357672.1"/>
    </source>
</evidence>
<evidence type="ECO:0000313" key="4">
    <source>
        <dbReference type="EMBL" id="CAF4492912.1"/>
    </source>
</evidence>
<evidence type="ECO:0000313" key="5">
    <source>
        <dbReference type="EMBL" id="CAF4596383.1"/>
    </source>
</evidence>
<dbReference type="InterPro" id="IPR008906">
    <property type="entry name" value="HATC_C_dom"/>
</dbReference>
<dbReference type="GO" id="GO:0006357">
    <property type="term" value="P:regulation of transcription by RNA polymerase II"/>
    <property type="evidence" value="ECO:0007669"/>
    <property type="project" value="TreeGrafter"/>
</dbReference>
<dbReference type="InterPro" id="IPR012337">
    <property type="entry name" value="RNaseH-like_sf"/>
</dbReference>
<dbReference type="Gene3D" id="1.10.10.1070">
    <property type="entry name" value="Zinc finger, BED domain-containing"/>
    <property type="match status" value="1"/>
</dbReference>
<feature type="domain" description="HAT C-terminal dimerisation" evidence="1">
    <location>
        <begin position="609"/>
        <end position="674"/>
    </location>
</feature>
<evidence type="ECO:0000313" key="6">
    <source>
        <dbReference type="EMBL" id="CAF4748765.1"/>
    </source>
</evidence>
<protein>
    <recommendedName>
        <fullName evidence="1">HAT C-terminal dimerisation domain-containing protein</fullName>
    </recommendedName>
</protein>